<name>A0ABN2IHR6_9ACTN</name>
<accession>A0ABN2IHR6</accession>
<keyword evidence="3" id="KW-1185">Reference proteome</keyword>
<dbReference type="Proteomes" id="UP001500618">
    <property type="component" value="Unassembled WGS sequence"/>
</dbReference>
<evidence type="ECO:0000256" key="1">
    <source>
        <dbReference type="SAM" id="MobiDB-lite"/>
    </source>
</evidence>
<evidence type="ECO:0000313" key="2">
    <source>
        <dbReference type="EMBL" id="GAA1705335.1"/>
    </source>
</evidence>
<evidence type="ECO:0000313" key="3">
    <source>
        <dbReference type="Proteomes" id="UP001500618"/>
    </source>
</evidence>
<gene>
    <name evidence="2" type="ORF">GCM10009765_63170</name>
</gene>
<sequence>MPWRGGLTTKIHALADKAYSHPSTRQQLRDLKIPHTIPERSEHIQDRETQRLTRWPTASFRP</sequence>
<proteinExistence type="predicted"/>
<evidence type="ECO:0008006" key="4">
    <source>
        <dbReference type="Google" id="ProtNLM"/>
    </source>
</evidence>
<feature type="region of interest" description="Disordered" evidence="1">
    <location>
        <begin position="39"/>
        <end position="62"/>
    </location>
</feature>
<dbReference type="EMBL" id="BAAANY010000030">
    <property type="protein sequence ID" value="GAA1705335.1"/>
    <property type="molecule type" value="Genomic_DNA"/>
</dbReference>
<organism evidence="2 3">
    <name type="scientific">Fodinicola feengrottensis</name>
    <dbReference type="NCBI Taxonomy" id="435914"/>
    <lineage>
        <taxon>Bacteria</taxon>
        <taxon>Bacillati</taxon>
        <taxon>Actinomycetota</taxon>
        <taxon>Actinomycetes</taxon>
        <taxon>Mycobacteriales</taxon>
        <taxon>Fodinicola</taxon>
    </lineage>
</organism>
<reference evidence="2 3" key="1">
    <citation type="journal article" date="2019" name="Int. J. Syst. Evol. Microbiol.">
        <title>The Global Catalogue of Microorganisms (GCM) 10K type strain sequencing project: providing services to taxonomists for standard genome sequencing and annotation.</title>
        <authorList>
            <consortium name="The Broad Institute Genomics Platform"/>
            <consortium name="The Broad Institute Genome Sequencing Center for Infectious Disease"/>
            <person name="Wu L."/>
            <person name="Ma J."/>
        </authorList>
    </citation>
    <scope>NUCLEOTIDE SEQUENCE [LARGE SCALE GENOMIC DNA]</scope>
    <source>
        <strain evidence="2 3">JCM 14718</strain>
    </source>
</reference>
<comment type="caution">
    <text evidence="2">The sequence shown here is derived from an EMBL/GenBank/DDBJ whole genome shotgun (WGS) entry which is preliminary data.</text>
</comment>
<feature type="compositionally biased region" description="Basic and acidic residues" evidence="1">
    <location>
        <begin position="39"/>
        <end position="51"/>
    </location>
</feature>
<protein>
    <recommendedName>
        <fullName evidence="4">Transposase</fullName>
    </recommendedName>
</protein>